<accession>A0A4Y2WU78</accession>
<proteinExistence type="predicted"/>
<sequence>MFFEVFPVSGEFLPNQHNRTKIEIESNYDWIVIRCKIRNGIHFIRVGEVFSEGEINSGGRINSKPSGDGGKNYFKVARLREVKKVFPSIVDGGTVPEAVVRFKISTEDSARVGI</sequence>
<evidence type="ECO:0000313" key="1">
    <source>
        <dbReference type="EMBL" id="GBO39642.1"/>
    </source>
</evidence>
<comment type="caution">
    <text evidence="1">The sequence shown here is derived from an EMBL/GenBank/DDBJ whole genome shotgun (WGS) entry which is preliminary data.</text>
</comment>
<dbReference type="AlphaFoldDB" id="A0A4Y2WU78"/>
<name>A0A4Y2WU78_ARAVE</name>
<keyword evidence="2" id="KW-1185">Reference proteome</keyword>
<evidence type="ECO:0000313" key="2">
    <source>
        <dbReference type="Proteomes" id="UP000499080"/>
    </source>
</evidence>
<dbReference type="EMBL" id="BGPR01064711">
    <property type="protein sequence ID" value="GBO39642.1"/>
    <property type="molecule type" value="Genomic_DNA"/>
</dbReference>
<gene>
    <name evidence="1" type="ORF">AVEN_215700_1</name>
</gene>
<reference evidence="1 2" key="1">
    <citation type="journal article" date="2019" name="Sci. Rep.">
        <title>Orb-weaving spider Araneus ventricosus genome elucidates the spidroin gene catalogue.</title>
        <authorList>
            <person name="Kono N."/>
            <person name="Nakamura H."/>
            <person name="Ohtoshi R."/>
            <person name="Moran D.A.P."/>
            <person name="Shinohara A."/>
            <person name="Yoshida Y."/>
            <person name="Fujiwara M."/>
            <person name="Mori M."/>
            <person name="Tomita M."/>
            <person name="Arakawa K."/>
        </authorList>
    </citation>
    <scope>NUCLEOTIDE SEQUENCE [LARGE SCALE GENOMIC DNA]</scope>
</reference>
<protein>
    <submittedName>
        <fullName evidence="1">Uncharacterized protein</fullName>
    </submittedName>
</protein>
<organism evidence="1 2">
    <name type="scientific">Araneus ventricosus</name>
    <name type="common">Orbweaver spider</name>
    <name type="synonym">Epeira ventricosa</name>
    <dbReference type="NCBI Taxonomy" id="182803"/>
    <lineage>
        <taxon>Eukaryota</taxon>
        <taxon>Metazoa</taxon>
        <taxon>Ecdysozoa</taxon>
        <taxon>Arthropoda</taxon>
        <taxon>Chelicerata</taxon>
        <taxon>Arachnida</taxon>
        <taxon>Araneae</taxon>
        <taxon>Araneomorphae</taxon>
        <taxon>Entelegynae</taxon>
        <taxon>Araneoidea</taxon>
        <taxon>Araneidae</taxon>
        <taxon>Araneus</taxon>
    </lineage>
</organism>
<dbReference type="Proteomes" id="UP000499080">
    <property type="component" value="Unassembled WGS sequence"/>
</dbReference>